<dbReference type="PANTHER" id="PTHR43322">
    <property type="entry name" value="1-D-DEOXYXYLULOSE 5-PHOSPHATE SYNTHASE-RELATED"/>
    <property type="match status" value="1"/>
</dbReference>
<dbReference type="NCBIfam" id="NF003933">
    <property type="entry name" value="PRK05444.2-2"/>
    <property type="match status" value="1"/>
</dbReference>
<keyword evidence="9" id="KW-0784">Thiamine biosynthesis</keyword>
<dbReference type="InterPro" id="IPR009014">
    <property type="entry name" value="Transketo_C/PFOR_II"/>
</dbReference>
<dbReference type="UniPathway" id="UPA00064">
    <property type="reaction ID" value="UER00091"/>
</dbReference>
<evidence type="ECO:0000259" key="13">
    <source>
        <dbReference type="SMART" id="SM00861"/>
    </source>
</evidence>
<name>A0A087BLJ0_BIFLN</name>
<gene>
    <name evidence="14" type="ORF">BLSS_1028</name>
</gene>
<evidence type="ECO:0000313" key="15">
    <source>
        <dbReference type="Proteomes" id="UP000029024"/>
    </source>
</evidence>
<dbReference type="SUPFAM" id="SSF52922">
    <property type="entry name" value="TK C-terminal domain-like"/>
    <property type="match status" value="1"/>
</dbReference>
<keyword evidence="6 14" id="KW-0808">Transferase</keyword>
<dbReference type="AlphaFoldDB" id="A0A087BLJ0"/>
<dbReference type="InterPro" id="IPR033248">
    <property type="entry name" value="Transketolase_C"/>
</dbReference>
<keyword evidence="8" id="KW-0460">Magnesium</keyword>
<dbReference type="GO" id="GO:0008661">
    <property type="term" value="F:1-deoxy-D-xylulose-5-phosphate synthase activity"/>
    <property type="evidence" value="ECO:0007669"/>
    <property type="project" value="UniProtKB-EC"/>
</dbReference>
<evidence type="ECO:0000256" key="9">
    <source>
        <dbReference type="ARBA" id="ARBA00022977"/>
    </source>
</evidence>
<comment type="subunit">
    <text evidence="4">Homodimer.</text>
</comment>
<feature type="domain" description="Transketolase-like pyrimidine-binding" evidence="13">
    <location>
        <begin position="367"/>
        <end position="538"/>
    </location>
</feature>
<keyword evidence="11" id="KW-0414">Isoprene biosynthesis</keyword>
<comment type="similarity">
    <text evidence="3">Belongs to the transketolase family. DXPS subfamily.</text>
</comment>
<dbReference type="GO" id="GO:0005829">
    <property type="term" value="C:cytosol"/>
    <property type="evidence" value="ECO:0007669"/>
    <property type="project" value="TreeGrafter"/>
</dbReference>
<evidence type="ECO:0000256" key="6">
    <source>
        <dbReference type="ARBA" id="ARBA00022679"/>
    </source>
</evidence>
<dbReference type="SMART" id="SM00861">
    <property type="entry name" value="Transket_pyr"/>
    <property type="match status" value="1"/>
</dbReference>
<sequence>MRNASGNGFDSSDSFAVSGAAEGAARLHDIPPSITPSHGDDSHLLSRIASPADVKALAPNELAELCREIRATLLAYGHQHGGHIGSNLGMVEATVALHRVFDSPRDRIVFDVSHQSYVHKMLTGRADAYLDPNRFGEVTGFTNPDESEHDQFVLGHTGTSISLACGLAKTRDMEGPGSGIGNVIAVIGDGSLSSGVAFEGLNNAAEQGGNLIIVFNDNEMSIAGDFGGMYGPLARLRASGGTAQPNLFNAFGLDYRYVEAGNDVSALVAAFEEVRNIDHPVVVHIHTLKGAGYDSEETHANQQNASTLPVSLDSPTGVHPTDNVNHSEPWHSDHCNLSDHEPHEGQCEASHWQNPDAAIGKPDDPRKHYGKMAMAALESRFAEEPGLVVISPATPGSNGITHEFRERAGSHYVDTGITESHAVAYAAGIARAGGTPVVATTASFFQRAYDQFFQEMSLNRSRVTVLDFLGGLSGSDNTHSGAYDVTMFSNIPGVTMLVPTSARDYLADLAWATAPAGSEDAPAGPAVIRVPGEAILAAERDATLLPVTGGQIADRPQSASLPASASSASGGISAATVRGTVSVTAQHAGARHMLDWRVNQTGSQVAIIGLGNAYPLAEQTAAALSDDYGIMATVIDPRQCTSLDSDVLESLRDGHQQVITLEDGQLEGGWGEKVTAYYANHHVSDGSRNPRVLNFGAAKEFTDRVSLGELNERYGLTVEQVTEAITRCF</sequence>
<dbReference type="Pfam" id="PF02779">
    <property type="entry name" value="Transket_pyr"/>
    <property type="match status" value="1"/>
</dbReference>
<feature type="region of interest" description="Disordered" evidence="12">
    <location>
        <begin position="340"/>
        <end position="363"/>
    </location>
</feature>
<keyword evidence="7" id="KW-0479">Metal-binding</keyword>
<proteinExistence type="inferred from homology"/>
<reference evidence="14 15" key="1">
    <citation type="submission" date="2014-03" db="EMBL/GenBank/DDBJ databases">
        <title>Genomics of Bifidobacteria.</title>
        <authorList>
            <person name="Ventura M."/>
            <person name="Milani C."/>
            <person name="Lugli G.A."/>
        </authorList>
    </citation>
    <scope>NUCLEOTIDE SEQUENCE [LARGE SCALE GENOMIC DNA]</scope>
    <source>
        <strain evidence="14 15">LMG 21814</strain>
    </source>
</reference>
<dbReference type="Gene3D" id="3.40.50.920">
    <property type="match status" value="1"/>
</dbReference>
<dbReference type="InterPro" id="IPR029061">
    <property type="entry name" value="THDP-binding"/>
</dbReference>
<comment type="caution">
    <text evidence="14">The sequence shown here is derived from an EMBL/GenBank/DDBJ whole genome shotgun (WGS) entry which is preliminary data.</text>
</comment>
<accession>A0A087BLJ0</accession>
<dbReference type="GO" id="GO:0016114">
    <property type="term" value="P:terpenoid biosynthetic process"/>
    <property type="evidence" value="ECO:0007669"/>
    <property type="project" value="InterPro"/>
</dbReference>
<evidence type="ECO:0000256" key="12">
    <source>
        <dbReference type="SAM" id="MobiDB-lite"/>
    </source>
</evidence>
<dbReference type="GO" id="GO:0009228">
    <property type="term" value="P:thiamine biosynthetic process"/>
    <property type="evidence" value="ECO:0007669"/>
    <property type="project" value="UniProtKB-KW"/>
</dbReference>
<evidence type="ECO:0000256" key="3">
    <source>
        <dbReference type="ARBA" id="ARBA00011081"/>
    </source>
</evidence>
<evidence type="ECO:0000256" key="4">
    <source>
        <dbReference type="ARBA" id="ARBA00011738"/>
    </source>
</evidence>
<dbReference type="RefSeq" id="WP_032683448.1">
    <property type="nucleotide sequence ID" value="NZ_JGZA01000007.1"/>
</dbReference>
<keyword evidence="10" id="KW-0786">Thiamine pyrophosphate</keyword>
<dbReference type="EMBL" id="JGZA01000007">
    <property type="protein sequence ID" value="KFI71890.1"/>
    <property type="molecule type" value="Genomic_DNA"/>
</dbReference>
<evidence type="ECO:0000256" key="1">
    <source>
        <dbReference type="ARBA" id="ARBA00001946"/>
    </source>
</evidence>
<evidence type="ECO:0000256" key="2">
    <source>
        <dbReference type="ARBA" id="ARBA00004980"/>
    </source>
</evidence>
<evidence type="ECO:0000256" key="10">
    <source>
        <dbReference type="ARBA" id="ARBA00023052"/>
    </source>
</evidence>
<dbReference type="PANTHER" id="PTHR43322:SF1">
    <property type="entry name" value="1-DEOXY-D-XYLULOSE-5-PHOSPHATE SYNTHASE"/>
    <property type="match status" value="1"/>
</dbReference>
<evidence type="ECO:0000256" key="5">
    <source>
        <dbReference type="ARBA" id="ARBA00013150"/>
    </source>
</evidence>
<organism evidence="14 15">
    <name type="scientific">Bifidobacterium longum subsp. suis</name>
    <dbReference type="NCBI Taxonomy" id="1695"/>
    <lineage>
        <taxon>Bacteria</taxon>
        <taxon>Bacillati</taxon>
        <taxon>Actinomycetota</taxon>
        <taxon>Actinomycetes</taxon>
        <taxon>Bifidobacteriales</taxon>
        <taxon>Bifidobacteriaceae</taxon>
        <taxon>Bifidobacterium</taxon>
    </lineage>
</organism>
<dbReference type="InterPro" id="IPR005475">
    <property type="entry name" value="Transketolase-like_Pyr-bd"/>
</dbReference>
<evidence type="ECO:0000256" key="7">
    <source>
        <dbReference type="ARBA" id="ARBA00022723"/>
    </source>
</evidence>
<dbReference type="CDD" id="cd02007">
    <property type="entry name" value="TPP_DXS"/>
    <property type="match status" value="1"/>
</dbReference>
<dbReference type="GO" id="GO:0019288">
    <property type="term" value="P:isopentenyl diphosphate biosynthetic process, methylerythritol 4-phosphate pathway"/>
    <property type="evidence" value="ECO:0007669"/>
    <property type="project" value="TreeGrafter"/>
</dbReference>
<comment type="cofactor">
    <cofactor evidence="1">
        <name>Mg(2+)</name>
        <dbReference type="ChEBI" id="CHEBI:18420"/>
    </cofactor>
</comment>
<evidence type="ECO:0000256" key="11">
    <source>
        <dbReference type="ARBA" id="ARBA00023229"/>
    </source>
</evidence>
<dbReference type="InterPro" id="IPR005477">
    <property type="entry name" value="Dxylulose-5-P_synthase"/>
</dbReference>
<dbReference type="GO" id="GO:0000287">
    <property type="term" value="F:magnesium ion binding"/>
    <property type="evidence" value="ECO:0007669"/>
    <property type="project" value="UniProtKB-ARBA"/>
</dbReference>
<dbReference type="Gene3D" id="3.40.50.970">
    <property type="match status" value="2"/>
</dbReference>
<protein>
    <recommendedName>
        <fullName evidence="5">1-deoxy-D-xylulose-5-phosphate synthase</fullName>
        <ecNumber evidence="5">2.2.1.7</ecNumber>
    </recommendedName>
</protein>
<dbReference type="Pfam" id="PF13292">
    <property type="entry name" value="DXP_synthase_N"/>
    <property type="match status" value="1"/>
</dbReference>
<dbReference type="Pfam" id="PF02780">
    <property type="entry name" value="Transketolase_C"/>
    <property type="match status" value="1"/>
</dbReference>
<evidence type="ECO:0000313" key="14">
    <source>
        <dbReference type="EMBL" id="KFI71890.1"/>
    </source>
</evidence>
<dbReference type="SUPFAM" id="SSF52518">
    <property type="entry name" value="Thiamin diphosphate-binding fold (THDP-binding)"/>
    <property type="match status" value="2"/>
</dbReference>
<evidence type="ECO:0000256" key="8">
    <source>
        <dbReference type="ARBA" id="ARBA00022842"/>
    </source>
</evidence>
<comment type="pathway">
    <text evidence="2">Metabolic intermediate biosynthesis; 1-deoxy-D-xylulose 5-phosphate biosynthesis; 1-deoxy-D-xylulose 5-phosphate from D-glyceraldehyde 3-phosphate and pyruvate: step 1/1.</text>
</comment>
<dbReference type="Proteomes" id="UP000029024">
    <property type="component" value="Unassembled WGS sequence"/>
</dbReference>
<dbReference type="CDD" id="cd07033">
    <property type="entry name" value="TPP_PYR_DXS_TK_like"/>
    <property type="match status" value="1"/>
</dbReference>
<dbReference type="EC" id="2.2.1.7" evidence="5"/>